<keyword evidence="3" id="KW-1185">Reference proteome</keyword>
<dbReference type="Gene3D" id="1.10.533.10">
    <property type="entry name" value="Death Domain, Fas"/>
    <property type="match status" value="1"/>
</dbReference>
<dbReference type="PROSITE" id="PS50209">
    <property type="entry name" value="CARD"/>
    <property type="match status" value="1"/>
</dbReference>
<evidence type="ECO:0000259" key="1">
    <source>
        <dbReference type="PROSITE" id="PS50209"/>
    </source>
</evidence>
<name>A0A7N8XM57_9TELE</name>
<dbReference type="SUPFAM" id="SSF47986">
    <property type="entry name" value="DEATH domain"/>
    <property type="match status" value="1"/>
</dbReference>
<organism evidence="2 3">
    <name type="scientific">Mastacembelus armatus</name>
    <name type="common">zig-zag eel</name>
    <dbReference type="NCBI Taxonomy" id="205130"/>
    <lineage>
        <taxon>Eukaryota</taxon>
        <taxon>Metazoa</taxon>
        <taxon>Chordata</taxon>
        <taxon>Craniata</taxon>
        <taxon>Vertebrata</taxon>
        <taxon>Euteleostomi</taxon>
        <taxon>Actinopterygii</taxon>
        <taxon>Neopterygii</taxon>
        <taxon>Teleostei</taxon>
        <taxon>Neoteleostei</taxon>
        <taxon>Acanthomorphata</taxon>
        <taxon>Anabantaria</taxon>
        <taxon>Synbranchiformes</taxon>
        <taxon>Mastacembelidae</taxon>
        <taxon>Mastacembelus</taxon>
    </lineage>
</organism>
<feature type="domain" description="CARD" evidence="1">
    <location>
        <begin position="12"/>
        <end position="87"/>
    </location>
</feature>
<evidence type="ECO:0000313" key="3">
    <source>
        <dbReference type="Proteomes" id="UP000261640"/>
    </source>
</evidence>
<dbReference type="GO" id="GO:0042981">
    <property type="term" value="P:regulation of apoptotic process"/>
    <property type="evidence" value="ECO:0007669"/>
    <property type="project" value="InterPro"/>
</dbReference>
<accession>A0A7N8XM57</accession>
<sequence>MERCWDGDPSKRPRFKAKFIDNNKAELIKSVSEVMAIVDKLGNMVQSETYSVIKAQRTSQDKVRVLLQRTLHSGGAKVKAAFYDILKTDQKAQTKGKHTAKRSLS</sequence>
<reference evidence="2" key="1">
    <citation type="submission" date="2025-08" db="UniProtKB">
        <authorList>
            <consortium name="Ensembl"/>
        </authorList>
    </citation>
    <scope>IDENTIFICATION</scope>
</reference>
<dbReference type="InterPro" id="IPR001315">
    <property type="entry name" value="CARD"/>
</dbReference>
<dbReference type="InParanoid" id="A0A7N8XM57"/>
<protein>
    <recommendedName>
        <fullName evidence="1">CARD domain-containing protein</fullName>
    </recommendedName>
</protein>
<dbReference type="InterPro" id="IPR011029">
    <property type="entry name" value="DEATH-like_dom_sf"/>
</dbReference>
<dbReference type="AlphaFoldDB" id="A0A7N8XM57"/>
<dbReference type="Proteomes" id="UP000261640">
    <property type="component" value="Unplaced"/>
</dbReference>
<proteinExistence type="predicted"/>
<evidence type="ECO:0000313" key="2">
    <source>
        <dbReference type="Ensembl" id="ENSMAMP00000053063.1"/>
    </source>
</evidence>
<dbReference type="GeneTree" id="ENSGT00940000177521"/>
<dbReference type="Ensembl" id="ENSMAMT00000058986.1">
    <property type="protein sequence ID" value="ENSMAMP00000053063.1"/>
    <property type="gene ID" value="ENSMAMG00000026511.1"/>
</dbReference>
<reference evidence="2" key="2">
    <citation type="submission" date="2025-09" db="UniProtKB">
        <authorList>
            <consortium name="Ensembl"/>
        </authorList>
    </citation>
    <scope>IDENTIFICATION</scope>
</reference>
<dbReference type="Pfam" id="PF00619">
    <property type="entry name" value="CARD"/>
    <property type="match status" value="1"/>
</dbReference>